<dbReference type="EMBL" id="CQPA01000037">
    <property type="protein sequence ID" value="CNU82231.1"/>
    <property type="molecule type" value="Genomic_DNA"/>
</dbReference>
<proteinExistence type="predicted"/>
<reference evidence="4 5" key="1">
    <citation type="submission" date="2015-03" db="EMBL/GenBank/DDBJ databases">
        <authorList>
            <consortium name="Pathogen Informatics"/>
        </authorList>
    </citation>
    <scope>NUCLEOTIDE SEQUENCE [LARGE SCALE GENOMIC DNA]</scope>
    <source>
        <strain evidence="3 4">3476</strain>
        <strain evidence="2 5">A1104</strain>
    </source>
</reference>
<evidence type="ECO:0000313" key="3">
    <source>
        <dbReference type="EMBL" id="CNV24772.1"/>
    </source>
</evidence>
<feature type="compositionally biased region" description="Low complexity" evidence="1">
    <location>
        <begin position="84"/>
        <end position="93"/>
    </location>
</feature>
<evidence type="ECO:0000256" key="1">
    <source>
        <dbReference type="SAM" id="MobiDB-lite"/>
    </source>
</evidence>
<evidence type="ECO:0000313" key="4">
    <source>
        <dbReference type="Proteomes" id="UP000039541"/>
    </source>
</evidence>
<dbReference type="AlphaFoldDB" id="A0A655DSE5"/>
<feature type="region of interest" description="Disordered" evidence="1">
    <location>
        <begin position="72"/>
        <end position="104"/>
    </location>
</feature>
<sequence>MPEGQVAKLPAHMQQALPDVQRQRNAFYRQFAAIFQGGMNIMRFQRRAKILPACGELAGGHRHAGHRLNFIQDSRTPGVKMRQRQAQPANQQRCNDDERGSSEQ</sequence>
<evidence type="ECO:0000313" key="2">
    <source>
        <dbReference type="EMBL" id="CNU82231.1"/>
    </source>
</evidence>
<dbReference type="EMBL" id="CQPC01000112">
    <property type="protein sequence ID" value="CNV24772.1"/>
    <property type="molecule type" value="Genomic_DNA"/>
</dbReference>
<dbReference type="Proteomes" id="UP000041314">
    <property type="component" value="Unassembled WGS sequence"/>
</dbReference>
<name>A0A655DSE5_SALET</name>
<feature type="compositionally biased region" description="Basic and acidic residues" evidence="1">
    <location>
        <begin position="94"/>
        <end position="104"/>
    </location>
</feature>
<dbReference type="Proteomes" id="UP000039541">
    <property type="component" value="Unassembled WGS sequence"/>
</dbReference>
<gene>
    <name evidence="2" type="ORF">ERS008198_03650</name>
    <name evidence="3" type="ORF">ERS008202_04737</name>
</gene>
<protein>
    <submittedName>
        <fullName evidence="2">Uncharacterized protein</fullName>
    </submittedName>
</protein>
<organism evidence="2 5">
    <name type="scientific">Salmonella enterica subsp. enterica serovar Bovismorbificans</name>
    <dbReference type="NCBI Taxonomy" id="58097"/>
    <lineage>
        <taxon>Bacteria</taxon>
        <taxon>Pseudomonadati</taxon>
        <taxon>Pseudomonadota</taxon>
        <taxon>Gammaproteobacteria</taxon>
        <taxon>Enterobacterales</taxon>
        <taxon>Enterobacteriaceae</taxon>
        <taxon>Salmonella</taxon>
    </lineage>
</organism>
<accession>A0A655DSE5</accession>
<evidence type="ECO:0000313" key="5">
    <source>
        <dbReference type="Proteomes" id="UP000041314"/>
    </source>
</evidence>